<evidence type="ECO:0000256" key="7">
    <source>
        <dbReference type="ARBA" id="ARBA00022691"/>
    </source>
</evidence>
<dbReference type="PIRSF" id="PIRSF001619">
    <property type="entry name" value="Biotin_synth"/>
    <property type="match status" value="1"/>
</dbReference>
<organism evidence="19 20">
    <name type="scientific">Clostridium gasigenes</name>
    <dbReference type="NCBI Taxonomy" id="94869"/>
    <lineage>
        <taxon>Bacteria</taxon>
        <taxon>Bacillati</taxon>
        <taxon>Bacillota</taxon>
        <taxon>Clostridia</taxon>
        <taxon>Eubacteriales</taxon>
        <taxon>Clostridiaceae</taxon>
        <taxon>Clostridium</taxon>
    </lineage>
</organism>
<keyword evidence="5 16" id="KW-0004">4Fe-4S</keyword>
<evidence type="ECO:0000256" key="8">
    <source>
        <dbReference type="ARBA" id="ARBA00022714"/>
    </source>
</evidence>
<feature type="binding site" evidence="16 17">
    <location>
        <position position="62"/>
    </location>
    <ligand>
        <name>[4Fe-4S] cluster</name>
        <dbReference type="ChEBI" id="CHEBI:49883"/>
        <note>4Fe-4S-S-AdoMet</note>
    </ligand>
</feature>
<sequence>MSFVCSLKDRVLQGYEITKIEALRLYLEPKEELYSCANEIREVLVGDKVDLCSIINGKSGRCSEDCKYCAQSIYFNTGVNEYKLLSYDEIKSMAKENEQAGVDRFSIVTSGKGLVGNDFERVINYYERLNDECSISLCASHGILEKSSLITLKKTGVKRYHHNIETSKQYYSNICSTHSYEDRINTILSAKEVGLEVCSGGIIGMGESKEDRVDMAIELRLLKILSIPINVLMAIKGTPLENEVNLTEEEILRTIAIFRFINPKANIRLAAGRNLLTNYGENAFKSGANATITGNLLTTCGNNIEADRKMILDLGLKVK</sequence>
<evidence type="ECO:0000313" key="20">
    <source>
        <dbReference type="Proteomes" id="UP000198597"/>
    </source>
</evidence>
<feature type="binding site" evidence="16 17">
    <location>
        <position position="268"/>
    </location>
    <ligand>
        <name>[2Fe-2S] cluster</name>
        <dbReference type="ChEBI" id="CHEBI:190135"/>
    </ligand>
</feature>
<dbReference type="Gene3D" id="3.20.20.70">
    <property type="entry name" value="Aldolase class I"/>
    <property type="match status" value="1"/>
</dbReference>
<comment type="cofactor">
    <cofactor evidence="16 17">
        <name>[4Fe-4S] cluster</name>
        <dbReference type="ChEBI" id="CHEBI:49883"/>
    </cofactor>
    <text evidence="16 17">Binds 1 [4Fe-4S] cluster. The cluster is coordinated with 3 cysteines and an exchangeable S-adenosyl-L-methionine.</text>
</comment>
<keyword evidence="7 16" id="KW-0949">S-adenosyl-L-methionine</keyword>
<dbReference type="SMART" id="SM00876">
    <property type="entry name" value="BATS"/>
    <property type="match status" value="1"/>
</dbReference>
<evidence type="ECO:0000256" key="10">
    <source>
        <dbReference type="ARBA" id="ARBA00022756"/>
    </source>
</evidence>
<reference evidence="19 20" key="1">
    <citation type="submission" date="2016-10" db="EMBL/GenBank/DDBJ databases">
        <authorList>
            <person name="de Groot N.N."/>
        </authorList>
    </citation>
    <scope>NUCLEOTIDE SEQUENCE [LARGE SCALE GENOMIC DNA]</scope>
    <source>
        <strain evidence="19 20">DSM 12272</strain>
    </source>
</reference>
<comment type="catalytic activity">
    <reaction evidence="13 16">
        <text>(4R,5S)-dethiobiotin + (sulfur carrier)-SH + 2 reduced [2Fe-2S]-[ferredoxin] + 2 S-adenosyl-L-methionine = (sulfur carrier)-H + biotin + 2 5'-deoxyadenosine + 2 L-methionine + 2 oxidized [2Fe-2S]-[ferredoxin]</text>
        <dbReference type="Rhea" id="RHEA:22060"/>
        <dbReference type="Rhea" id="RHEA-COMP:10000"/>
        <dbReference type="Rhea" id="RHEA-COMP:10001"/>
        <dbReference type="Rhea" id="RHEA-COMP:14737"/>
        <dbReference type="Rhea" id="RHEA-COMP:14739"/>
        <dbReference type="ChEBI" id="CHEBI:17319"/>
        <dbReference type="ChEBI" id="CHEBI:29917"/>
        <dbReference type="ChEBI" id="CHEBI:33737"/>
        <dbReference type="ChEBI" id="CHEBI:33738"/>
        <dbReference type="ChEBI" id="CHEBI:57586"/>
        <dbReference type="ChEBI" id="CHEBI:57844"/>
        <dbReference type="ChEBI" id="CHEBI:59789"/>
        <dbReference type="ChEBI" id="CHEBI:64428"/>
        <dbReference type="ChEBI" id="CHEBI:149473"/>
        <dbReference type="EC" id="2.8.1.6"/>
    </reaction>
</comment>
<dbReference type="InterPro" id="IPR007197">
    <property type="entry name" value="rSAM"/>
</dbReference>
<feature type="domain" description="Radical SAM core" evidence="18">
    <location>
        <begin position="44"/>
        <end position="270"/>
    </location>
</feature>
<dbReference type="HAMAP" id="MF_01694">
    <property type="entry name" value="BioB"/>
    <property type="match status" value="1"/>
</dbReference>
<dbReference type="PANTHER" id="PTHR22976">
    <property type="entry name" value="BIOTIN SYNTHASE"/>
    <property type="match status" value="1"/>
</dbReference>
<gene>
    <name evidence="16" type="primary">bioB</name>
    <name evidence="19" type="ORF">SAMN04488529_11847</name>
</gene>
<dbReference type="Pfam" id="PF04055">
    <property type="entry name" value="Radical_SAM"/>
    <property type="match status" value="1"/>
</dbReference>
<dbReference type="PANTHER" id="PTHR22976:SF2">
    <property type="entry name" value="BIOTIN SYNTHASE, MITOCHONDRIAL"/>
    <property type="match status" value="1"/>
</dbReference>
<evidence type="ECO:0000256" key="14">
    <source>
        <dbReference type="ARBA" id="ARBA00057568"/>
    </source>
</evidence>
<dbReference type="InterPro" id="IPR024177">
    <property type="entry name" value="Biotin_synthase"/>
</dbReference>
<evidence type="ECO:0000256" key="2">
    <source>
        <dbReference type="ARBA" id="ARBA00010765"/>
    </source>
</evidence>
<dbReference type="InterPro" id="IPR006638">
    <property type="entry name" value="Elp3/MiaA/NifB-like_rSAM"/>
</dbReference>
<keyword evidence="6 16" id="KW-0808">Transferase</keyword>
<dbReference type="AlphaFoldDB" id="A0A1H0VQS2"/>
<evidence type="ECO:0000259" key="18">
    <source>
        <dbReference type="PROSITE" id="PS51918"/>
    </source>
</evidence>
<dbReference type="EMBL" id="FNJM01000018">
    <property type="protein sequence ID" value="SDP80548.1"/>
    <property type="molecule type" value="Genomic_DNA"/>
</dbReference>
<evidence type="ECO:0000256" key="12">
    <source>
        <dbReference type="ARBA" id="ARBA00023014"/>
    </source>
</evidence>
<dbReference type="UniPathway" id="UPA00078">
    <property type="reaction ID" value="UER00162"/>
</dbReference>
<dbReference type="InterPro" id="IPR013785">
    <property type="entry name" value="Aldolase_TIM"/>
</dbReference>
<comment type="cofactor">
    <cofactor evidence="16">
        <name>[2Fe-2S] cluster</name>
        <dbReference type="ChEBI" id="CHEBI:190135"/>
    </cofactor>
    <text evidence="16">Binds 1 [2Fe-2S] cluster. The cluster is coordinated with 3 cysteines and 1 arginine.</text>
</comment>
<dbReference type="PROSITE" id="PS51918">
    <property type="entry name" value="RADICAL_SAM"/>
    <property type="match status" value="1"/>
</dbReference>
<feature type="binding site" evidence="16 17">
    <location>
        <position position="69"/>
    </location>
    <ligand>
        <name>[4Fe-4S] cluster</name>
        <dbReference type="ChEBI" id="CHEBI:49883"/>
        <note>4Fe-4S-S-AdoMet</note>
    </ligand>
</feature>
<evidence type="ECO:0000256" key="9">
    <source>
        <dbReference type="ARBA" id="ARBA00022723"/>
    </source>
</evidence>
<dbReference type="GO" id="GO:0051537">
    <property type="term" value="F:2 iron, 2 sulfur cluster binding"/>
    <property type="evidence" value="ECO:0007669"/>
    <property type="project" value="UniProtKB-KW"/>
</dbReference>
<evidence type="ECO:0000313" key="19">
    <source>
        <dbReference type="EMBL" id="SDP80548.1"/>
    </source>
</evidence>
<keyword evidence="10 16" id="KW-0093">Biotin biosynthesis</keyword>
<dbReference type="NCBIfam" id="TIGR00433">
    <property type="entry name" value="bioB"/>
    <property type="match status" value="1"/>
</dbReference>
<keyword evidence="11 16" id="KW-0408">Iron</keyword>
<keyword evidence="20" id="KW-1185">Reference proteome</keyword>
<evidence type="ECO:0000256" key="15">
    <source>
        <dbReference type="ARBA" id="ARBA00070199"/>
    </source>
</evidence>
<dbReference type="InterPro" id="IPR058240">
    <property type="entry name" value="rSAM_sf"/>
</dbReference>
<dbReference type="GO" id="GO:0004076">
    <property type="term" value="F:biotin synthase activity"/>
    <property type="evidence" value="ECO:0007669"/>
    <property type="project" value="UniProtKB-UniRule"/>
</dbReference>
<proteinExistence type="inferred from homology"/>
<dbReference type="SUPFAM" id="SSF102114">
    <property type="entry name" value="Radical SAM enzymes"/>
    <property type="match status" value="1"/>
</dbReference>
<comment type="pathway">
    <text evidence="1 16">Cofactor biosynthesis; biotin biosynthesis; biotin from 7,8-diaminononanoate: step 2/2.</text>
</comment>
<evidence type="ECO:0000256" key="11">
    <source>
        <dbReference type="ARBA" id="ARBA00023004"/>
    </source>
</evidence>
<accession>A0A1H0VQS2</accession>
<dbReference type="RefSeq" id="WP_089973047.1">
    <property type="nucleotide sequence ID" value="NZ_FNJM01000018.1"/>
</dbReference>
<dbReference type="CDD" id="cd01335">
    <property type="entry name" value="Radical_SAM"/>
    <property type="match status" value="1"/>
</dbReference>
<evidence type="ECO:0000256" key="16">
    <source>
        <dbReference type="HAMAP-Rule" id="MF_01694"/>
    </source>
</evidence>
<evidence type="ECO:0000256" key="17">
    <source>
        <dbReference type="PIRSR" id="PIRSR001619-1"/>
    </source>
</evidence>
<dbReference type="GO" id="GO:0009102">
    <property type="term" value="P:biotin biosynthetic process"/>
    <property type="evidence" value="ECO:0007669"/>
    <property type="project" value="UniProtKB-UniRule"/>
</dbReference>
<keyword evidence="8 16" id="KW-0001">2Fe-2S</keyword>
<dbReference type="SFLD" id="SFLDS00029">
    <property type="entry name" value="Radical_SAM"/>
    <property type="match status" value="1"/>
</dbReference>
<dbReference type="EC" id="2.8.1.6" evidence="4 16"/>
<feature type="binding site" evidence="16 17">
    <location>
        <position position="66"/>
    </location>
    <ligand>
        <name>[4Fe-4S] cluster</name>
        <dbReference type="ChEBI" id="CHEBI:49883"/>
        <note>4Fe-4S-S-AdoMet</note>
    </ligand>
</feature>
<evidence type="ECO:0000256" key="1">
    <source>
        <dbReference type="ARBA" id="ARBA00004942"/>
    </source>
</evidence>
<dbReference type="InterPro" id="IPR010722">
    <property type="entry name" value="BATS_dom"/>
</dbReference>
<comment type="similarity">
    <text evidence="2 16">Belongs to the radical SAM superfamily. Biotin synthase family.</text>
</comment>
<dbReference type="GO" id="GO:0005506">
    <property type="term" value="F:iron ion binding"/>
    <property type="evidence" value="ECO:0007669"/>
    <property type="project" value="UniProtKB-UniRule"/>
</dbReference>
<dbReference type="InterPro" id="IPR002684">
    <property type="entry name" value="Biotin_synth/BioAB"/>
</dbReference>
<feature type="binding site" evidence="16 17">
    <location>
        <position position="138"/>
    </location>
    <ligand>
        <name>[2Fe-2S] cluster</name>
        <dbReference type="ChEBI" id="CHEBI:190135"/>
    </ligand>
</feature>
<evidence type="ECO:0000256" key="5">
    <source>
        <dbReference type="ARBA" id="ARBA00022485"/>
    </source>
</evidence>
<dbReference type="Pfam" id="PF06968">
    <property type="entry name" value="BATS"/>
    <property type="match status" value="1"/>
</dbReference>
<keyword evidence="12 16" id="KW-0411">Iron-sulfur</keyword>
<dbReference type="SFLD" id="SFLDG01278">
    <property type="entry name" value="biotin_synthase_like"/>
    <property type="match status" value="1"/>
</dbReference>
<dbReference type="OrthoDB" id="9786826at2"/>
<evidence type="ECO:0000256" key="4">
    <source>
        <dbReference type="ARBA" id="ARBA00012236"/>
    </source>
</evidence>
<dbReference type="FunFam" id="3.20.20.70:FF:000026">
    <property type="entry name" value="Biotin synthase"/>
    <property type="match status" value="1"/>
</dbReference>
<name>A0A1H0VQS2_9CLOT</name>
<evidence type="ECO:0000256" key="3">
    <source>
        <dbReference type="ARBA" id="ARBA00011738"/>
    </source>
</evidence>
<evidence type="ECO:0000256" key="6">
    <source>
        <dbReference type="ARBA" id="ARBA00022679"/>
    </source>
</evidence>
<protein>
    <recommendedName>
        <fullName evidence="15 16">Biotin synthase</fullName>
        <ecNumber evidence="4 16">2.8.1.6</ecNumber>
    </recommendedName>
</protein>
<comment type="cofactor">
    <cofactor evidence="17">
        <name>[2Fe-2S] cluster</name>
        <dbReference type="ChEBI" id="CHEBI:190135"/>
    </cofactor>
    <text evidence="17">Binds 1 [2Fe-2S] cluster. The cluster is coordinated with 3 cysteines and 1 arginine.</text>
</comment>
<feature type="binding site" evidence="16 17">
    <location>
        <position position="106"/>
    </location>
    <ligand>
        <name>[2Fe-2S] cluster</name>
        <dbReference type="ChEBI" id="CHEBI:190135"/>
    </ligand>
</feature>
<keyword evidence="9 16" id="KW-0479">Metal-binding</keyword>
<comment type="function">
    <text evidence="14 16">Catalyzes the conversion of dethiobiotin (DTB) to biotin by the insertion of a sulfur atom into dethiobiotin via a radical-based mechanism.</text>
</comment>
<dbReference type="GO" id="GO:0051539">
    <property type="term" value="F:4 iron, 4 sulfur cluster binding"/>
    <property type="evidence" value="ECO:0007669"/>
    <property type="project" value="UniProtKB-KW"/>
</dbReference>
<dbReference type="SMART" id="SM00729">
    <property type="entry name" value="Elp3"/>
    <property type="match status" value="1"/>
</dbReference>
<evidence type="ECO:0000256" key="13">
    <source>
        <dbReference type="ARBA" id="ARBA00051157"/>
    </source>
</evidence>
<feature type="binding site" evidence="16 17">
    <location>
        <position position="198"/>
    </location>
    <ligand>
        <name>[2Fe-2S] cluster</name>
        <dbReference type="ChEBI" id="CHEBI:190135"/>
    </ligand>
</feature>
<dbReference type="SFLD" id="SFLDG01060">
    <property type="entry name" value="BATS_domain_containing"/>
    <property type="match status" value="1"/>
</dbReference>
<comment type="subunit">
    <text evidence="3 16">Homodimer.</text>
</comment>
<dbReference type="STRING" id="94869.SAMN04488529_11847"/>
<dbReference type="Proteomes" id="UP000198597">
    <property type="component" value="Unassembled WGS sequence"/>
</dbReference>